<proteinExistence type="predicted"/>
<dbReference type="RefSeq" id="WP_096327139.1">
    <property type="nucleotide sequence ID" value="NZ_FOMX01000036.1"/>
</dbReference>
<gene>
    <name evidence="2" type="ORF">SAMN02745121_07610</name>
</gene>
<evidence type="ECO:0008006" key="4">
    <source>
        <dbReference type="Google" id="ProtNLM"/>
    </source>
</evidence>
<dbReference type="STRING" id="54.SAMN02745121_07610"/>
<feature type="compositionally biased region" description="Low complexity" evidence="1">
    <location>
        <begin position="126"/>
        <end position="152"/>
    </location>
</feature>
<dbReference type="Proteomes" id="UP000199400">
    <property type="component" value="Unassembled WGS sequence"/>
</dbReference>
<evidence type="ECO:0000256" key="1">
    <source>
        <dbReference type="SAM" id="MobiDB-lite"/>
    </source>
</evidence>
<dbReference type="EMBL" id="FOMX01000036">
    <property type="protein sequence ID" value="SFF22602.1"/>
    <property type="molecule type" value="Genomic_DNA"/>
</dbReference>
<sequence length="271" mass="28296">MTDEPTSRALIAAYKACARPSAAAEAELWATLAAAERADARDPGRRSPSRAPWLALAAGLLLLAAWQLDLARIFASGHVLQDMRDLAAYDAAEPDPLEARPREESAGAVRWLETVKREAETRASPGRQRAAAGHGRGSPARASRAAADEPGLAEGGDGAPGADAREGLAGDGDRVLAEMALLQEARAALRGGQPETALALLDRHAESFAGGSMTEERQALRVLALCAAGEVARGADEAAAFLRAHPRSTYAARVAAACPEGHVQKDTSEDR</sequence>
<organism evidence="2 3">
    <name type="scientific">Nannocystis exedens</name>
    <dbReference type="NCBI Taxonomy" id="54"/>
    <lineage>
        <taxon>Bacteria</taxon>
        <taxon>Pseudomonadati</taxon>
        <taxon>Myxococcota</taxon>
        <taxon>Polyangia</taxon>
        <taxon>Nannocystales</taxon>
        <taxon>Nannocystaceae</taxon>
        <taxon>Nannocystis</taxon>
    </lineage>
</organism>
<dbReference type="AlphaFoldDB" id="A0A1I2GYV5"/>
<reference evidence="3" key="1">
    <citation type="submission" date="2016-10" db="EMBL/GenBank/DDBJ databases">
        <authorList>
            <person name="Varghese N."/>
            <person name="Submissions S."/>
        </authorList>
    </citation>
    <scope>NUCLEOTIDE SEQUENCE [LARGE SCALE GENOMIC DNA]</scope>
    <source>
        <strain evidence="3">ATCC 25963</strain>
    </source>
</reference>
<feature type="region of interest" description="Disordered" evidence="1">
    <location>
        <begin position="115"/>
        <end position="168"/>
    </location>
</feature>
<accession>A0A1I2GYV5</accession>
<protein>
    <recommendedName>
        <fullName evidence="4">Tetratricopeptide repeat-containing protein</fullName>
    </recommendedName>
</protein>
<name>A0A1I2GYV5_9BACT</name>
<evidence type="ECO:0000313" key="2">
    <source>
        <dbReference type="EMBL" id="SFF22602.1"/>
    </source>
</evidence>
<keyword evidence="3" id="KW-1185">Reference proteome</keyword>
<evidence type="ECO:0000313" key="3">
    <source>
        <dbReference type="Proteomes" id="UP000199400"/>
    </source>
</evidence>